<accession>A0A6J2TBM3</accession>
<dbReference type="InterPro" id="IPR036915">
    <property type="entry name" value="Cyclin-like_sf"/>
</dbReference>
<dbReference type="CTD" id="41941"/>
<evidence type="ECO:0000259" key="10">
    <source>
        <dbReference type="SMART" id="SM01368"/>
    </source>
</evidence>
<dbReference type="Gene3D" id="1.10.472.140">
    <property type="match status" value="1"/>
</dbReference>
<dbReference type="InterPro" id="IPR002719">
    <property type="entry name" value="RB_B"/>
</dbReference>
<dbReference type="InterPro" id="IPR024599">
    <property type="entry name" value="RB_N"/>
</dbReference>
<feature type="domain" description="Retinoblastoma-associated protein A-box" evidence="10">
    <location>
        <begin position="382"/>
        <end position="570"/>
    </location>
</feature>
<comment type="similarity">
    <text evidence="2">Belongs to the retinoblastoma protein (RB) family.</text>
</comment>
<evidence type="ECO:0000313" key="11">
    <source>
        <dbReference type="Proteomes" id="UP000504634"/>
    </source>
</evidence>
<dbReference type="GO" id="GO:0000977">
    <property type="term" value="F:RNA polymerase II transcription regulatory region sequence-specific DNA binding"/>
    <property type="evidence" value="ECO:0007669"/>
    <property type="project" value="TreeGrafter"/>
</dbReference>
<dbReference type="GO" id="GO:0005667">
    <property type="term" value="C:transcription regulator complex"/>
    <property type="evidence" value="ECO:0007669"/>
    <property type="project" value="TreeGrafter"/>
</dbReference>
<proteinExistence type="inferred from homology"/>
<feature type="domain" description="Retinoblastoma-associated protein N-terminal" evidence="9">
    <location>
        <begin position="94"/>
        <end position="230"/>
    </location>
</feature>
<dbReference type="AlphaFoldDB" id="A0A6J2TBM3"/>
<evidence type="ECO:0000256" key="3">
    <source>
        <dbReference type="ARBA" id="ARBA00022491"/>
    </source>
</evidence>
<evidence type="ECO:0000256" key="1">
    <source>
        <dbReference type="ARBA" id="ARBA00004123"/>
    </source>
</evidence>
<keyword evidence="11" id="KW-1185">Reference proteome</keyword>
<dbReference type="Pfam" id="PF01858">
    <property type="entry name" value="RB_A"/>
    <property type="match status" value="1"/>
</dbReference>
<dbReference type="SUPFAM" id="SSF47954">
    <property type="entry name" value="Cyclin-like"/>
    <property type="match status" value="2"/>
</dbReference>
<evidence type="ECO:0000256" key="5">
    <source>
        <dbReference type="ARBA" id="ARBA00023163"/>
    </source>
</evidence>
<evidence type="ECO:0000256" key="2">
    <source>
        <dbReference type="ARBA" id="ARBA00009475"/>
    </source>
</evidence>
<keyword evidence="5" id="KW-0804">Transcription</keyword>
<gene>
    <name evidence="12 13" type="primary">LOC115623796</name>
</gene>
<dbReference type="OrthoDB" id="844594at2759"/>
<dbReference type="Proteomes" id="UP000504634">
    <property type="component" value="Unplaced"/>
</dbReference>
<dbReference type="PANTHER" id="PTHR13742:SF17">
    <property type="entry name" value="RE32990P-RELATED"/>
    <property type="match status" value="1"/>
</dbReference>
<keyword evidence="6" id="KW-0539">Nucleus</keyword>
<keyword evidence="3" id="KW-0678">Repressor</keyword>
<dbReference type="Pfam" id="PF01857">
    <property type="entry name" value="RB_B"/>
    <property type="match status" value="1"/>
</dbReference>
<dbReference type="GO" id="GO:0005634">
    <property type="term" value="C:nucleus"/>
    <property type="evidence" value="ECO:0007669"/>
    <property type="project" value="UniProtKB-SubCell"/>
</dbReference>
<dbReference type="GO" id="GO:0030154">
    <property type="term" value="P:cell differentiation"/>
    <property type="evidence" value="ECO:0007669"/>
    <property type="project" value="TreeGrafter"/>
</dbReference>
<dbReference type="RefSeq" id="XP_030374197.1">
    <property type="nucleotide sequence ID" value="XM_030518337.1"/>
</dbReference>
<name>A0A6J2TBM3_DROLE</name>
<dbReference type="Gene3D" id="1.10.472.10">
    <property type="entry name" value="Cyclin-like"/>
    <property type="match status" value="2"/>
</dbReference>
<sequence>MTDINGVTNTPFDVVKPALDILDTSFGKIFERLDLPPDIQNGALQAYREFKINGPEDAQLWLCCAIYSELQQARMKEMLSRAVAARAKRKNSGDQQQEYWSKSSQCNSWNMSLSHLLRCFNIGINVFLQKMKHWNMLAHHSDTFKKRIENLQRRLSIDKLLLRHYKNVFQQLYLKPDASKEEDLLEYQAIYEFGWLLFLVVRNELPEYAVTNLITSFQLLVCTLELVYVNALEVHQSKIINREFPGIPKDWTEENFDILSLHGYCAIDKIGALIPDLPVSGVVVVRNSFFRKTIMMFFSEQRLVGNHTHMRELIKDGLLEVNLTSLNRNYATFVADINEMDERLFLKFEPQTNPKEKEVAKDAPLKELNSKLWMIEGHKFCEAQRMNLYQLLTHGNGLPPTLPTHIRDAIDKDDANSLTNIQNTLRDMALKFGTAAETTAHLSDEEAKRRFGLSSAIYYKLLDSIIKAELQRKPGLKITKLLVQRTFNATLIACCLELVLHICGQKTLEFPWVLECYQIEAFEFQKIIELVVRHHNGLLSQALIRHLQSVETECLATHIWRRDSQLWQLDKLPHYRNLQDTTESEDKENVPKCVNITHKSVIICMRKFYLLASQRLHDLCKPLGLLGNPMDFSHMWHIVEYSVTAHGSELLRQRHLDQLIICAIYMYGCMAGLRLTFTQILQVYRRQPYMRRSVYREVPMEGAPCDIIAFYNQVYIPLMTFYSQLLKCRLRVRALLQPNQKPAMEHTHRQISPNHNFYLMSETVPVMCDQTCNCTTLIAEATENALSGKKRSYSFNKSSPQHYQPKRPNILRRSTANQ</sequence>
<dbReference type="GeneID" id="115623796"/>
<protein>
    <submittedName>
        <fullName evidence="12 13">Retinoblastoma family protein</fullName>
    </submittedName>
</protein>
<evidence type="ECO:0000313" key="12">
    <source>
        <dbReference type="RefSeq" id="XP_030374196.1"/>
    </source>
</evidence>
<dbReference type="RefSeq" id="XP_030374196.1">
    <property type="nucleotide sequence ID" value="XM_030518336.1"/>
</dbReference>
<dbReference type="GO" id="GO:0000785">
    <property type="term" value="C:chromatin"/>
    <property type="evidence" value="ECO:0007669"/>
    <property type="project" value="TreeGrafter"/>
</dbReference>
<organism evidence="11 12">
    <name type="scientific">Drosophila lebanonensis</name>
    <name type="common">Fruit fly</name>
    <name type="synonym">Scaptodrosophila lebanonensis</name>
    <dbReference type="NCBI Taxonomy" id="7225"/>
    <lineage>
        <taxon>Eukaryota</taxon>
        <taxon>Metazoa</taxon>
        <taxon>Ecdysozoa</taxon>
        <taxon>Arthropoda</taxon>
        <taxon>Hexapoda</taxon>
        <taxon>Insecta</taxon>
        <taxon>Pterygota</taxon>
        <taxon>Neoptera</taxon>
        <taxon>Endopterygota</taxon>
        <taxon>Diptera</taxon>
        <taxon>Brachycera</taxon>
        <taxon>Muscomorpha</taxon>
        <taxon>Ephydroidea</taxon>
        <taxon>Drosophilidae</taxon>
        <taxon>Scaptodrosophila</taxon>
    </lineage>
</organism>
<keyword evidence="7" id="KW-0131">Cell cycle</keyword>
<dbReference type="Pfam" id="PF11934">
    <property type="entry name" value="DUF3452"/>
    <property type="match status" value="1"/>
</dbReference>
<dbReference type="InterPro" id="IPR002720">
    <property type="entry name" value="RB_A"/>
</dbReference>
<dbReference type="GO" id="GO:0006357">
    <property type="term" value="P:regulation of transcription by RNA polymerase II"/>
    <property type="evidence" value="ECO:0007669"/>
    <property type="project" value="InterPro"/>
</dbReference>
<dbReference type="InterPro" id="IPR028309">
    <property type="entry name" value="RB_fam"/>
</dbReference>
<evidence type="ECO:0000313" key="13">
    <source>
        <dbReference type="RefSeq" id="XP_030374197.1"/>
    </source>
</evidence>
<dbReference type="GO" id="GO:2000134">
    <property type="term" value="P:negative regulation of G1/S transition of mitotic cell cycle"/>
    <property type="evidence" value="ECO:0007669"/>
    <property type="project" value="TreeGrafter"/>
</dbReference>
<evidence type="ECO:0000256" key="6">
    <source>
        <dbReference type="ARBA" id="ARBA00023242"/>
    </source>
</evidence>
<comment type="subcellular location">
    <subcellularLocation>
        <location evidence="1">Nucleus</location>
    </subcellularLocation>
</comment>
<evidence type="ECO:0000256" key="4">
    <source>
        <dbReference type="ARBA" id="ARBA00023015"/>
    </source>
</evidence>
<dbReference type="SMART" id="SM01368">
    <property type="entry name" value="RB_A"/>
    <property type="match status" value="1"/>
</dbReference>
<dbReference type="CDD" id="cd20548">
    <property type="entry name" value="CYCLIN_RB-like"/>
    <property type="match status" value="1"/>
</dbReference>
<evidence type="ECO:0000259" key="9">
    <source>
        <dbReference type="SMART" id="SM01367"/>
    </source>
</evidence>
<evidence type="ECO:0000256" key="7">
    <source>
        <dbReference type="ARBA" id="ARBA00023306"/>
    </source>
</evidence>
<evidence type="ECO:0000256" key="8">
    <source>
        <dbReference type="SAM" id="MobiDB-lite"/>
    </source>
</evidence>
<feature type="region of interest" description="Disordered" evidence="8">
    <location>
        <begin position="794"/>
        <end position="818"/>
    </location>
</feature>
<dbReference type="SMART" id="SM01367">
    <property type="entry name" value="DUF3452"/>
    <property type="match status" value="1"/>
</dbReference>
<keyword evidence="4" id="KW-0805">Transcription regulation</keyword>
<reference evidence="12 13" key="1">
    <citation type="submission" date="2025-04" db="UniProtKB">
        <authorList>
            <consortium name="RefSeq"/>
        </authorList>
    </citation>
    <scope>IDENTIFICATION</scope>
    <source>
        <strain evidence="12 13">11010-0011.00</strain>
        <tissue evidence="12 13">Whole body</tissue>
    </source>
</reference>
<dbReference type="PANTHER" id="PTHR13742">
    <property type="entry name" value="RETINOBLASTOMA-ASSOCIATED PROTEIN RB -RELATED"/>
    <property type="match status" value="1"/>
</dbReference>